<comment type="caution">
    <text evidence="5">The sequence shown here is derived from an EMBL/GenBank/DDBJ whole genome shotgun (WGS) entry which is preliminary data.</text>
</comment>
<gene>
    <name evidence="5" type="ORF">D3877_04195</name>
</gene>
<dbReference type="RefSeq" id="WP_119829475.1">
    <property type="nucleotide sequence ID" value="NZ_QYUL01000001.1"/>
</dbReference>
<dbReference type="Pfam" id="PF13188">
    <property type="entry name" value="PAS_8"/>
    <property type="match status" value="2"/>
</dbReference>
<keyword evidence="6" id="KW-1185">Reference proteome</keyword>
<dbReference type="AlphaFoldDB" id="A0A418W1K8"/>
<dbReference type="Pfam" id="PF00015">
    <property type="entry name" value="MCPsignal"/>
    <property type="match status" value="1"/>
</dbReference>
<dbReference type="Gene3D" id="3.30.450.20">
    <property type="entry name" value="PAS domain"/>
    <property type="match status" value="2"/>
</dbReference>
<dbReference type="Gene3D" id="1.10.287.950">
    <property type="entry name" value="Methyl-accepting chemotaxis protein"/>
    <property type="match status" value="1"/>
</dbReference>
<dbReference type="GO" id="GO:0004888">
    <property type="term" value="F:transmembrane signaling receptor activity"/>
    <property type="evidence" value="ECO:0007669"/>
    <property type="project" value="InterPro"/>
</dbReference>
<evidence type="ECO:0000256" key="2">
    <source>
        <dbReference type="ARBA" id="ARBA00029447"/>
    </source>
</evidence>
<evidence type="ECO:0000313" key="5">
    <source>
        <dbReference type="EMBL" id="RJF83834.1"/>
    </source>
</evidence>
<dbReference type="OrthoDB" id="9797364at2"/>
<dbReference type="SMART" id="SM00283">
    <property type="entry name" value="MA"/>
    <property type="match status" value="1"/>
</dbReference>
<dbReference type="PROSITE" id="PS50111">
    <property type="entry name" value="CHEMOTAXIS_TRANSDUC_2"/>
    <property type="match status" value="1"/>
</dbReference>
<dbReference type="PANTHER" id="PTHR32089:SF112">
    <property type="entry name" value="LYSOZYME-LIKE PROTEIN-RELATED"/>
    <property type="match status" value="1"/>
</dbReference>
<proteinExistence type="inferred from homology"/>
<comment type="similarity">
    <text evidence="2">Belongs to the methyl-accepting chemotaxis (MCP) protein family.</text>
</comment>
<keyword evidence="1 3" id="KW-0807">Transducer</keyword>
<reference evidence="5 6" key="1">
    <citation type="submission" date="2018-09" db="EMBL/GenBank/DDBJ databases">
        <authorList>
            <person name="Zhu H."/>
        </authorList>
    </citation>
    <scope>NUCLEOTIDE SEQUENCE [LARGE SCALE GENOMIC DNA]</scope>
    <source>
        <strain evidence="5 6">K2W22B-5</strain>
    </source>
</reference>
<sequence>MFAAFARMSQSPDSFGAGSYALIDQVPTAIMLCDIKSFDIIHANPKSMEMLRSIGHLLKLSADDVIGSSIDVFHRNPEHQRRLLADPANLPINTRIHLGDEVLDLHVTAVYEKGRYTAAMLIWNVVTDAVQANERNARLLRMLDEMPTAVMVCDPNDDFRITYINETSRKTLKPLEQHLPITLDKMVGQSIDIFHKNPHHQRRVISDPSQLPCNAIIRLGPEVLKLRVSAIHDDQGRYQAAMLSWSVVTASHRMAENVTEIVGTMAGAAERMTAAAEELVSAGGVASEQATSASSAIEEIRASVSEITQQMANVSAMAINAVKEAEESDQLVLTLSQSAQAIGQIVQIIASIAGQTNLLALNATIEAARAGEAGKGFAVVASEVKSLASQTAKATDDIATRVKEIQQAANGTITAFDRIGAAIRNVQDIAQSVTASMEFQEAATQEVSRSIVGVSDATQNTDRAARSVHDIASTVSNLSDTLKAELQNFIKST</sequence>
<dbReference type="SUPFAM" id="SSF58104">
    <property type="entry name" value="Methyl-accepting chemotaxis protein (MCP) signaling domain"/>
    <property type="match status" value="1"/>
</dbReference>
<dbReference type="InterPro" id="IPR000014">
    <property type="entry name" value="PAS"/>
</dbReference>
<dbReference type="EMBL" id="QYUL01000001">
    <property type="protein sequence ID" value="RJF83834.1"/>
    <property type="molecule type" value="Genomic_DNA"/>
</dbReference>
<dbReference type="InterPro" id="IPR004090">
    <property type="entry name" value="Chemotax_Me-accpt_rcpt"/>
</dbReference>
<evidence type="ECO:0000256" key="1">
    <source>
        <dbReference type="ARBA" id="ARBA00023224"/>
    </source>
</evidence>
<evidence type="ECO:0000256" key="3">
    <source>
        <dbReference type="PROSITE-ProRule" id="PRU00284"/>
    </source>
</evidence>
<evidence type="ECO:0000259" key="4">
    <source>
        <dbReference type="PROSITE" id="PS50111"/>
    </source>
</evidence>
<dbReference type="PANTHER" id="PTHR32089">
    <property type="entry name" value="METHYL-ACCEPTING CHEMOTAXIS PROTEIN MCPB"/>
    <property type="match status" value="1"/>
</dbReference>
<dbReference type="GO" id="GO:0007165">
    <property type="term" value="P:signal transduction"/>
    <property type="evidence" value="ECO:0007669"/>
    <property type="project" value="UniProtKB-KW"/>
</dbReference>
<dbReference type="Proteomes" id="UP000283458">
    <property type="component" value="Unassembled WGS sequence"/>
</dbReference>
<evidence type="ECO:0000313" key="6">
    <source>
        <dbReference type="Proteomes" id="UP000283458"/>
    </source>
</evidence>
<name>A0A418W1K8_9PROT</name>
<feature type="domain" description="Methyl-accepting transducer" evidence="4">
    <location>
        <begin position="266"/>
        <end position="479"/>
    </location>
</feature>
<dbReference type="PRINTS" id="PR00260">
    <property type="entry name" value="CHEMTRNSDUCR"/>
</dbReference>
<accession>A0A418W1K8</accession>
<protein>
    <submittedName>
        <fullName evidence="5">PAS domain-containing protein</fullName>
    </submittedName>
</protein>
<dbReference type="GO" id="GO:0016020">
    <property type="term" value="C:membrane"/>
    <property type="evidence" value="ECO:0007669"/>
    <property type="project" value="InterPro"/>
</dbReference>
<dbReference type="InterPro" id="IPR004089">
    <property type="entry name" value="MCPsignal_dom"/>
</dbReference>
<dbReference type="GO" id="GO:0006935">
    <property type="term" value="P:chemotaxis"/>
    <property type="evidence" value="ECO:0007669"/>
    <property type="project" value="InterPro"/>
</dbReference>
<organism evidence="5 6">
    <name type="scientific">Azospirillum cavernae</name>
    <dbReference type="NCBI Taxonomy" id="2320860"/>
    <lineage>
        <taxon>Bacteria</taxon>
        <taxon>Pseudomonadati</taxon>
        <taxon>Pseudomonadota</taxon>
        <taxon>Alphaproteobacteria</taxon>
        <taxon>Rhodospirillales</taxon>
        <taxon>Azospirillaceae</taxon>
        <taxon>Azospirillum</taxon>
    </lineage>
</organism>